<accession>A0A1B6L354</accession>
<evidence type="ECO:0000313" key="1">
    <source>
        <dbReference type="EMBL" id="JAT18075.1"/>
    </source>
</evidence>
<evidence type="ECO:0008006" key="2">
    <source>
        <dbReference type="Google" id="ProtNLM"/>
    </source>
</evidence>
<protein>
    <recommendedName>
        <fullName evidence="2">Endonuclease/exonuclease/phosphatase domain-containing protein</fullName>
    </recommendedName>
</protein>
<dbReference type="AlphaFoldDB" id="A0A1B6L354"/>
<sequence>MGDINVNILQENNDNTNIEEFLSCFNISRLKLPPTRITNTTSTSIDWICTNIEPENNQTSVIASGLSDHSAQLALLNLNVNIAKSISNKKRNFSRGSIELLQLNLRNQDWKQVHQTEEVNSAYNIFNNIIQSN</sequence>
<gene>
    <name evidence="1" type="ORF">g.31485</name>
</gene>
<name>A0A1B6L354_9HEMI</name>
<proteinExistence type="predicted"/>
<reference evidence="1" key="1">
    <citation type="submission" date="2015-11" db="EMBL/GenBank/DDBJ databases">
        <title>De novo transcriptome assembly of four potential Pierce s Disease insect vectors from Arizona vineyards.</title>
        <authorList>
            <person name="Tassone E.E."/>
        </authorList>
    </citation>
    <scope>NUCLEOTIDE SEQUENCE</scope>
</reference>
<dbReference type="EMBL" id="GEBQ01021902">
    <property type="protein sequence ID" value="JAT18075.1"/>
    <property type="molecule type" value="Transcribed_RNA"/>
</dbReference>
<organism evidence="1">
    <name type="scientific">Graphocephala atropunctata</name>
    <dbReference type="NCBI Taxonomy" id="36148"/>
    <lineage>
        <taxon>Eukaryota</taxon>
        <taxon>Metazoa</taxon>
        <taxon>Ecdysozoa</taxon>
        <taxon>Arthropoda</taxon>
        <taxon>Hexapoda</taxon>
        <taxon>Insecta</taxon>
        <taxon>Pterygota</taxon>
        <taxon>Neoptera</taxon>
        <taxon>Paraneoptera</taxon>
        <taxon>Hemiptera</taxon>
        <taxon>Auchenorrhyncha</taxon>
        <taxon>Membracoidea</taxon>
        <taxon>Cicadellidae</taxon>
        <taxon>Cicadellinae</taxon>
        <taxon>Cicadellini</taxon>
        <taxon>Graphocephala</taxon>
    </lineage>
</organism>